<dbReference type="EMBL" id="GBRD01008695">
    <property type="protein sequence ID" value="JAG57126.1"/>
    <property type="molecule type" value="Transcribed_RNA"/>
</dbReference>
<feature type="signal peptide" evidence="4">
    <location>
        <begin position="1"/>
        <end position="18"/>
    </location>
</feature>
<feature type="domain" description="Glucose-methanol-choline oxidoreductase N-terminal" evidence="5">
    <location>
        <begin position="117"/>
        <end position="140"/>
    </location>
</feature>
<gene>
    <name evidence="6" type="primary">Gld_11</name>
    <name evidence="6" type="ORF">CM83_63665</name>
</gene>
<feature type="binding site" evidence="2">
    <location>
        <position position="119"/>
    </location>
    <ligand>
        <name>FAD</name>
        <dbReference type="ChEBI" id="CHEBI:57692"/>
    </ligand>
</feature>
<dbReference type="EMBL" id="GBHO01012330">
    <property type="protein sequence ID" value="JAG31274.1"/>
    <property type="molecule type" value="Transcribed_RNA"/>
</dbReference>
<proteinExistence type="inferred from homology"/>
<dbReference type="InterPro" id="IPR000172">
    <property type="entry name" value="GMC_OxRdtase_N"/>
</dbReference>
<dbReference type="PIRSF" id="PIRSF000137">
    <property type="entry name" value="Alcohol_oxidase"/>
    <property type="match status" value="1"/>
</dbReference>
<accession>A0A0A9YGE8</accession>
<evidence type="ECO:0000313" key="6">
    <source>
        <dbReference type="EMBL" id="JAG31274.1"/>
    </source>
</evidence>
<dbReference type="EMBL" id="GBRD01008694">
    <property type="protein sequence ID" value="JAG57127.1"/>
    <property type="molecule type" value="Transcribed_RNA"/>
</dbReference>
<evidence type="ECO:0000256" key="4">
    <source>
        <dbReference type="SAM" id="SignalP"/>
    </source>
</evidence>
<reference evidence="7" key="3">
    <citation type="submission" date="2014-09" db="EMBL/GenBank/DDBJ databases">
        <authorList>
            <person name="Magalhaes I.L.F."/>
            <person name="Oliveira U."/>
            <person name="Santos F.R."/>
            <person name="Vidigal T.H.D.A."/>
            <person name="Brescovit A.D."/>
            <person name="Santos A.J."/>
        </authorList>
    </citation>
    <scope>NUCLEOTIDE SEQUENCE</scope>
</reference>
<feature type="binding site" evidence="2">
    <location>
        <position position="566"/>
    </location>
    <ligand>
        <name>FAD</name>
        <dbReference type="ChEBI" id="CHEBI:57692"/>
    </ligand>
</feature>
<comment type="similarity">
    <text evidence="1 3">Belongs to the GMC oxidoreductase family.</text>
</comment>
<evidence type="ECO:0000256" key="3">
    <source>
        <dbReference type="RuleBase" id="RU003968"/>
    </source>
</evidence>
<evidence type="ECO:0000256" key="1">
    <source>
        <dbReference type="ARBA" id="ARBA00010790"/>
    </source>
</evidence>
<dbReference type="PANTHER" id="PTHR11552">
    <property type="entry name" value="GLUCOSE-METHANOL-CHOLINE GMC OXIDOREDUCTASE"/>
    <property type="match status" value="1"/>
</dbReference>
<dbReference type="SUPFAM" id="SSF54373">
    <property type="entry name" value="FAD-linked reductases, C-terminal domain"/>
    <property type="match status" value="1"/>
</dbReference>
<reference evidence="6" key="1">
    <citation type="journal article" date="2014" name="PLoS ONE">
        <title>Transcriptome-Based Identification of ABC Transporters in the Western Tarnished Plant Bug Lygus hesperus.</title>
        <authorList>
            <person name="Hull J.J."/>
            <person name="Chaney K."/>
            <person name="Geib S.M."/>
            <person name="Fabrick J.A."/>
            <person name="Brent C.S."/>
            <person name="Walsh D."/>
            <person name="Lavine L.C."/>
        </authorList>
    </citation>
    <scope>NUCLEOTIDE SEQUENCE</scope>
</reference>
<dbReference type="PROSITE" id="PS00623">
    <property type="entry name" value="GMC_OXRED_1"/>
    <property type="match status" value="1"/>
</dbReference>
<sequence>MGALIRIVRNLLINALVALLNTPNHKTPDVNHYKTQNYDFIVIGGGSAGAVIASRLSEIKQWNILLLEAGGDENIISDIPLAANSLQLSRLDWKYRPEPQETSCQAMEDERCLWPRGKVLGGSSVLNYMLYVRGNKKDYDHWESQGNYGWGYEEVLKYFKKSEDNRDFPSSRYHSKGGYLTVERSRWHTPLATAFVEAGIELGYQKNDYNGERQTGFMRAQGTLRNGSRCSTSKAFLQPAKNRKNLFISKHSHVIRILFDSAKVATGVVFVKNGVKHIVKANKEIILSAGVIGSPQLLMLSGVGPAKHLQDVGIPVKVDLSVGLNLQDHIGIAGLTFSVNQSVDLRDGVEKDLFLSVPQYMFGGTGPLTVMGGVEGIGFVNTKYNRAPDYPDIQFHFVSGSVASDLTLLGINDMQGLKDDFFFRYFSPFFTKSGWTILPILLRPRSRGVLKLRSRNPFDHPLIYSNYLTDHFDVKTLIEAIKQILGLGRTEAFQKFGTKFYDKPYPACKNMKKHSDDYWECMIRQYTFTIYHPVGTCKMGPDSDPHAVVNPELKVRGVKGLRVIDGSIMPKIVSGNTNAPVIMIGEKGADMIKQDWISSSKD</sequence>
<dbReference type="InterPro" id="IPR012132">
    <property type="entry name" value="GMC_OxRdtase"/>
</dbReference>
<dbReference type="GO" id="GO:0016614">
    <property type="term" value="F:oxidoreductase activity, acting on CH-OH group of donors"/>
    <property type="evidence" value="ECO:0007669"/>
    <property type="project" value="InterPro"/>
</dbReference>
<organism evidence="6">
    <name type="scientific">Lygus hesperus</name>
    <name type="common">Western plant bug</name>
    <dbReference type="NCBI Taxonomy" id="30085"/>
    <lineage>
        <taxon>Eukaryota</taxon>
        <taxon>Metazoa</taxon>
        <taxon>Ecdysozoa</taxon>
        <taxon>Arthropoda</taxon>
        <taxon>Hexapoda</taxon>
        <taxon>Insecta</taxon>
        <taxon>Pterygota</taxon>
        <taxon>Neoptera</taxon>
        <taxon>Paraneoptera</taxon>
        <taxon>Hemiptera</taxon>
        <taxon>Heteroptera</taxon>
        <taxon>Panheteroptera</taxon>
        <taxon>Cimicomorpha</taxon>
        <taxon>Miridae</taxon>
        <taxon>Mirini</taxon>
        <taxon>Lygus</taxon>
    </lineage>
</organism>
<dbReference type="AlphaFoldDB" id="A0A0A9YGE8"/>
<keyword evidence="4" id="KW-0732">Signal</keyword>
<keyword evidence="2 3" id="KW-0274">FAD</keyword>
<comment type="cofactor">
    <cofactor evidence="2">
        <name>FAD</name>
        <dbReference type="ChEBI" id="CHEBI:57692"/>
    </cofactor>
</comment>
<dbReference type="InterPro" id="IPR007867">
    <property type="entry name" value="GMC_OxRtase_C"/>
</dbReference>
<dbReference type="SUPFAM" id="SSF51905">
    <property type="entry name" value="FAD/NAD(P)-binding domain"/>
    <property type="match status" value="1"/>
</dbReference>
<evidence type="ECO:0000259" key="5">
    <source>
        <dbReference type="PROSITE" id="PS00623"/>
    </source>
</evidence>
<dbReference type="InterPro" id="IPR036188">
    <property type="entry name" value="FAD/NAD-bd_sf"/>
</dbReference>
<dbReference type="Gene3D" id="3.30.560.10">
    <property type="entry name" value="Glucose Oxidase, domain 3"/>
    <property type="match status" value="1"/>
</dbReference>
<dbReference type="PANTHER" id="PTHR11552:SF227">
    <property type="entry name" value="GLUCOSE DEHYDROGENASE [FAD, QUINONE]-LIKE PROTEIN"/>
    <property type="match status" value="1"/>
</dbReference>
<evidence type="ECO:0000313" key="7">
    <source>
        <dbReference type="EMBL" id="JAG57126.1"/>
    </source>
</evidence>
<feature type="chain" id="PRO_5015033973" evidence="4">
    <location>
        <begin position="19"/>
        <end position="602"/>
    </location>
</feature>
<protein>
    <submittedName>
        <fullName evidence="6">Glucose dehydrogenase [acceptor]</fullName>
    </submittedName>
</protein>
<feature type="binding site" evidence="2">
    <location>
        <position position="254"/>
    </location>
    <ligand>
        <name>FAD</name>
        <dbReference type="ChEBI" id="CHEBI:57692"/>
    </ligand>
</feature>
<dbReference type="Pfam" id="PF05199">
    <property type="entry name" value="GMC_oxred_C"/>
    <property type="match status" value="1"/>
</dbReference>
<dbReference type="GO" id="GO:0050660">
    <property type="term" value="F:flavin adenine dinucleotide binding"/>
    <property type="evidence" value="ECO:0007669"/>
    <property type="project" value="InterPro"/>
</dbReference>
<keyword evidence="3" id="KW-0285">Flavoprotein</keyword>
<reference evidence="6" key="2">
    <citation type="submission" date="2014-07" db="EMBL/GenBank/DDBJ databases">
        <authorList>
            <person name="Hull J."/>
        </authorList>
    </citation>
    <scope>NUCLEOTIDE SEQUENCE</scope>
</reference>
<dbReference type="Pfam" id="PF00732">
    <property type="entry name" value="GMC_oxred_N"/>
    <property type="match status" value="1"/>
</dbReference>
<name>A0A0A9YGE8_LYGHE</name>
<dbReference type="Gene3D" id="3.50.50.60">
    <property type="entry name" value="FAD/NAD(P)-binding domain"/>
    <property type="match status" value="1"/>
</dbReference>
<evidence type="ECO:0000256" key="2">
    <source>
        <dbReference type="PIRSR" id="PIRSR000137-2"/>
    </source>
</evidence>